<evidence type="ECO:0000256" key="1">
    <source>
        <dbReference type="PIRSR" id="PIRSR601310-1"/>
    </source>
</evidence>
<dbReference type="KEGG" id="sll:SLITO_v1c02170"/>
<dbReference type="PRINTS" id="PR00332">
    <property type="entry name" value="HISTRIAD"/>
</dbReference>
<gene>
    <name evidence="5" type="primary">hit</name>
    <name evidence="5" type="ORF">SLITO_v1c02170</name>
</gene>
<dbReference type="SUPFAM" id="SSF54197">
    <property type="entry name" value="HIT-like"/>
    <property type="match status" value="1"/>
</dbReference>
<keyword evidence="6" id="KW-1185">Reference proteome</keyword>
<dbReference type="STRING" id="216942.SLITO_v1c02170"/>
<dbReference type="PANTHER" id="PTHR46648:SF1">
    <property type="entry name" value="ADENOSINE 5'-MONOPHOSPHORAMIDASE HNT1"/>
    <property type="match status" value="1"/>
</dbReference>
<dbReference type="RefSeq" id="WP_075057975.1">
    <property type="nucleotide sequence ID" value="NZ_CP012357.1"/>
</dbReference>
<dbReference type="PATRIC" id="fig|216942.3.peg.217"/>
<dbReference type="PANTHER" id="PTHR46648">
    <property type="entry name" value="HIT FAMILY PROTEIN 1"/>
    <property type="match status" value="1"/>
</dbReference>
<reference evidence="5 6" key="1">
    <citation type="journal article" date="2015" name="Genome Announc.">
        <title>Complete Genome Sequence of Spiroplasma litorale TN-1T (DSM 21781), a Bacterium Isolated from a Green-Eyed Horsefly (Tabanus nigrovittatus).</title>
        <authorList>
            <person name="Lo W.S."/>
            <person name="Lai Y.C."/>
            <person name="Lien Y.W."/>
            <person name="Wang T.H."/>
            <person name="Kuo C.H."/>
        </authorList>
    </citation>
    <scope>NUCLEOTIDE SEQUENCE [LARGE SCALE GENOMIC DNA]</scope>
    <source>
        <strain evidence="5 6">TN-1</strain>
    </source>
</reference>
<organism evidence="5 6">
    <name type="scientific">Spiroplasma litorale</name>
    <dbReference type="NCBI Taxonomy" id="216942"/>
    <lineage>
        <taxon>Bacteria</taxon>
        <taxon>Bacillati</taxon>
        <taxon>Mycoplasmatota</taxon>
        <taxon>Mollicutes</taxon>
        <taxon>Entomoplasmatales</taxon>
        <taxon>Spiroplasmataceae</taxon>
        <taxon>Spiroplasma</taxon>
    </lineage>
</organism>
<dbReference type="EMBL" id="CP012357">
    <property type="protein sequence ID" value="AKX33878.1"/>
    <property type="molecule type" value="Genomic_DNA"/>
</dbReference>
<dbReference type="GO" id="GO:0009117">
    <property type="term" value="P:nucleotide metabolic process"/>
    <property type="evidence" value="ECO:0007669"/>
    <property type="project" value="TreeGrafter"/>
</dbReference>
<sequence>MDQSCIFCKIANKEINSNIIYENEYTVCFLDLSPNSEGHCLVIPKKHYDDFESTDISLIYEVMKTKKEAIKILNKSLKPKGYNYVSNQGVEAFQTVFHYHEHIIPKYVKSDGYTFKINKNTDDLPVSEIYKKISEFKEN</sequence>
<dbReference type="InterPro" id="IPR036265">
    <property type="entry name" value="HIT-like_sf"/>
</dbReference>
<evidence type="ECO:0000259" key="4">
    <source>
        <dbReference type="PROSITE" id="PS51084"/>
    </source>
</evidence>
<dbReference type="InterPro" id="IPR011146">
    <property type="entry name" value="HIT-like"/>
</dbReference>
<dbReference type="Proteomes" id="UP000067476">
    <property type="component" value="Chromosome"/>
</dbReference>
<dbReference type="OrthoDB" id="9784774at2"/>
<dbReference type="PROSITE" id="PS51084">
    <property type="entry name" value="HIT_2"/>
    <property type="match status" value="1"/>
</dbReference>
<dbReference type="Gene3D" id="3.30.428.10">
    <property type="entry name" value="HIT-like"/>
    <property type="match status" value="1"/>
</dbReference>
<accession>A0A0K1W133</accession>
<feature type="active site" description="Tele-AMP-histidine intermediate" evidence="1">
    <location>
        <position position="100"/>
    </location>
</feature>
<dbReference type="Pfam" id="PF01230">
    <property type="entry name" value="HIT"/>
    <property type="match status" value="1"/>
</dbReference>
<evidence type="ECO:0000313" key="6">
    <source>
        <dbReference type="Proteomes" id="UP000067476"/>
    </source>
</evidence>
<evidence type="ECO:0000313" key="5">
    <source>
        <dbReference type="EMBL" id="AKX33878.1"/>
    </source>
</evidence>
<feature type="short sequence motif" description="Histidine triad motif" evidence="2 3">
    <location>
        <begin position="98"/>
        <end position="102"/>
    </location>
</feature>
<protein>
    <submittedName>
        <fullName evidence="5">Histidine triad protein</fullName>
    </submittedName>
</protein>
<name>A0A0K1W133_9MOLU</name>
<dbReference type="GO" id="GO:0003824">
    <property type="term" value="F:catalytic activity"/>
    <property type="evidence" value="ECO:0007669"/>
    <property type="project" value="InterPro"/>
</dbReference>
<evidence type="ECO:0000256" key="3">
    <source>
        <dbReference type="PROSITE-ProRule" id="PRU00464"/>
    </source>
</evidence>
<dbReference type="AlphaFoldDB" id="A0A0K1W133"/>
<evidence type="ECO:0000256" key="2">
    <source>
        <dbReference type="PIRSR" id="PIRSR601310-3"/>
    </source>
</evidence>
<dbReference type="InterPro" id="IPR001310">
    <property type="entry name" value="Histidine_triad_HIT"/>
</dbReference>
<feature type="domain" description="HIT" evidence="4">
    <location>
        <begin position="6"/>
        <end position="114"/>
    </location>
</feature>
<proteinExistence type="predicted"/>